<dbReference type="EMBL" id="AFBQ01000034">
    <property type="protein sequence ID" value="EHY32329.1"/>
    <property type="molecule type" value="Genomic_DNA"/>
</dbReference>
<reference evidence="15 16" key="1">
    <citation type="submission" date="2011-11" db="EMBL/GenBank/DDBJ databases">
        <authorList>
            <person name="Weinstock G."/>
            <person name="Sodergren E."/>
            <person name="Clifton S."/>
            <person name="Fulton L."/>
            <person name="Fulton B."/>
            <person name="Courtney L."/>
            <person name="Fronick C."/>
            <person name="Harrison M."/>
            <person name="Strong C."/>
            <person name="Farmer C."/>
            <person name="Delahaunty K."/>
            <person name="Markovic C."/>
            <person name="Hall O."/>
            <person name="Minx P."/>
            <person name="Tomlinson C."/>
            <person name="Mitreva M."/>
            <person name="Hou S."/>
            <person name="Chen J."/>
            <person name="Wollam A."/>
            <person name="Pepin K.H."/>
            <person name="Johnson M."/>
            <person name="Bhonagiri V."/>
            <person name="Zhang X."/>
            <person name="Suruliraj S."/>
            <person name="Warren W."/>
            <person name="Chinwalla A."/>
            <person name="Mardis E.R."/>
            <person name="Wilson R.K."/>
        </authorList>
    </citation>
    <scope>NUCLEOTIDE SEQUENCE [LARGE SCALE GENOMIC DNA]</scope>
    <source>
        <strain evidence="15 16">YIT 11816</strain>
    </source>
</reference>
<dbReference type="NCBIfam" id="TIGR02804">
    <property type="entry name" value="ExbD_2"/>
    <property type="match status" value="1"/>
</dbReference>
<organism evidence="15 16">
    <name type="scientific">Sutterella parvirubra YIT 11816</name>
    <dbReference type="NCBI Taxonomy" id="762967"/>
    <lineage>
        <taxon>Bacteria</taxon>
        <taxon>Pseudomonadati</taxon>
        <taxon>Pseudomonadota</taxon>
        <taxon>Betaproteobacteria</taxon>
        <taxon>Burkholderiales</taxon>
        <taxon>Sutterellaceae</taxon>
        <taxon>Sutterella</taxon>
    </lineage>
</organism>
<keyword evidence="7" id="KW-1003">Cell membrane</keyword>
<dbReference type="PANTHER" id="PTHR30558:SF12">
    <property type="entry name" value="BIOPOLYMER TRANSPORT PROTEIN EXBD"/>
    <property type="match status" value="1"/>
</dbReference>
<proteinExistence type="inferred from homology"/>
<sequence length="132" mass="14770">MIEIPKKEPLNIVPFIDIMLVLLAMVLSISTFIAKGEIEIKLPQADSAETPHQADAPPALIQIDAAGTIHWAGEKTDLEGIERHLSALGPKDRVVLRIDREARFDGFIQVIDLLRRNKHENFTVETEKRGGR</sequence>
<dbReference type="PANTHER" id="PTHR30558">
    <property type="entry name" value="EXBD MEMBRANE COMPONENT OF PMF-DRIVEN MACROMOLECULE IMPORT SYSTEM"/>
    <property type="match status" value="1"/>
</dbReference>
<keyword evidence="11 14" id="KW-1133">Transmembrane helix</keyword>
<evidence type="ECO:0000256" key="9">
    <source>
        <dbReference type="ARBA" id="ARBA00022692"/>
    </source>
</evidence>
<accession>H3KC05</accession>
<evidence type="ECO:0000256" key="10">
    <source>
        <dbReference type="ARBA" id="ARBA00022927"/>
    </source>
</evidence>
<evidence type="ECO:0000256" key="7">
    <source>
        <dbReference type="ARBA" id="ARBA00022475"/>
    </source>
</evidence>
<name>H3KC05_9BURK</name>
<dbReference type="RefSeq" id="WP_008540671.1">
    <property type="nucleotide sequence ID" value="NZ_JH604866.1"/>
</dbReference>
<dbReference type="InterPro" id="IPR003400">
    <property type="entry name" value="ExbD"/>
</dbReference>
<evidence type="ECO:0000256" key="13">
    <source>
        <dbReference type="RuleBase" id="RU003879"/>
    </source>
</evidence>
<comment type="subcellular location">
    <subcellularLocation>
        <location evidence="2">Cell inner membrane</location>
        <topology evidence="2">Single-pass type II membrane protein</topology>
    </subcellularLocation>
    <subcellularLocation>
        <location evidence="13">Cell membrane</location>
        <topology evidence="13">Single-pass type II membrane protein</topology>
    </subcellularLocation>
</comment>
<evidence type="ECO:0000313" key="16">
    <source>
        <dbReference type="Proteomes" id="UP000004956"/>
    </source>
</evidence>
<comment type="function">
    <text evidence="1">Involved in the TonB-dependent energy-dependent transport of various receptor-bound substrates.</text>
</comment>
<dbReference type="GO" id="GO:0015031">
    <property type="term" value="P:protein transport"/>
    <property type="evidence" value="ECO:0007669"/>
    <property type="project" value="UniProtKB-KW"/>
</dbReference>
<dbReference type="InterPro" id="IPR014171">
    <property type="entry name" value="TonB_ExbD_2"/>
</dbReference>
<protein>
    <recommendedName>
        <fullName evidence="5">Biopolymer transport protein ExbD</fullName>
    </recommendedName>
</protein>
<dbReference type="PATRIC" id="fig|762967.3.peg.212"/>
<dbReference type="Gene3D" id="3.30.420.270">
    <property type="match status" value="1"/>
</dbReference>
<evidence type="ECO:0000256" key="6">
    <source>
        <dbReference type="ARBA" id="ARBA00022448"/>
    </source>
</evidence>
<dbReference type="STRING" id="762967.HMPREF9440_00255"/>
<evidence type="ECO:0000256" key="2">
    <source>
        <dbReference type="ARBA" id="ARBA00004249"/>
    </source>
</evidence>
<gene>
    <name evidence="15" type="ORF">HMPREF9440_00255</name>
</gene>
<dbReference type="AlphaFoldDB" id="H3KC05"/>
<dbReference type="GO" id="GO:0022857">
    <property type="term" value="F:transmembrane transporter activity"/>
    <property type="evidence" value="ECO:0007669"/>
    <property type="project" value="InterPro"/>
</dbReference>
<feature type="transmembrane region" description="Helical" evidence="14">
    <location>
        <begin position="12"/>
        <end position="34"/>
    </location>
</feature>
<dbReference type="OrthoDB" id="9798629at2"/>
<comment type="caution">
    <text evidence="15">The sequence shown here is derived from an EMBL/GenBank/DDBJ whole genome shotgun (WGS) entry which is preliminary data.</text>
</comment>
<evidence type="ECO:0000256" key="1">
    <source>
        <dbReference type="ARBA" id="ARBA00003540"/>
    </source>
</evidence>
<comment type="subunit">
    <text evidence="4">The accessory proteins ExbB and ExbD seem to form a complex with TonB.</text>
</comment>
<keyword evidence="9 13" id="KW-0812">Transmembrane</keyword>
<evidence type="ECO:0000256" key="11">
    <source>
        <dbReference type="ARBA" id="ARBA00022989"/>
    </source>
</evidence>
<evidence type="ECO:0000256" key="4">
    <source>
        <dbReference type="ARBA" id="ARBA00011471"/>
    </source>
</evidence>
<dbReference type="Pfam" id="PF02472">
    <property type="entry name" value="ExbD"/>
    <property type="match status" value="1"/>
</dbReference>
<evidence type="ECO:0000256" key="12">
    <source>
        <dbReference type="ARBA" id="ARBA00023136"/>
    </source>
</evidence>
<keyword evidence="12 14" id="KW-0472">Membrane</keyword>
<dbReference type="GO" id="GO:0005886">
    <property type="term" value="C:plasma membrane"/>
    <property type="evidence" value="ECO:0007669"/>
    <property type="project" value="UniProtKB-SubCell"/>
</dbReference>
<keyword evidence="6 13" id="KW-0813">Transport</keyword>
<keyword evidence="8" id="KW-0997">Cell inner membrane</keyword>
<evidence type="ECO:0000256" key="3">
    <source>
        <dbReference type="ARBA" id="ARBA00005811"/>
    </source>
</evidence>
<evidence type="ECO:0000256" key="14">
    <source>
        <dbReference type="SAM" id="Phobius"/>
    </source>
</evidence>
<keyword evidence="16" id="KW-1185">Reference proteome</keyword>
<evidence type="ECO:0000313" key="15">
    <source>
        <dbReference type="EMBL" id="EHY32329.1"/>
    </source>
</evidence>
<evidence type="ECO:0000256" key="5">
    <source>
        <dbReference type="ARBA" id="ARBA00022090"/>
    </source>
</evidence>
<dbReference type="Proteomes" id="UP000004956">
    <property type="component" value="Unassembled WGS sequence"/>
</dbReference>
<keyword evidence="10 13" id="KW-0653">Protein transport</keyword>
<dbReference type="HOGENOM" id="CLU_085305_2_0_4"/>
<evidence type="ECO:0000256" key="8">
    <source>
        <dbReference type="ARBA" id="ARBA00022519"/>
    </source>
</evidence>
<comment type="similarity">
    <text evidence="3 13">Belongs to the ExbD/TolR family.</text>
</comment>